<reference evidence="2" key="1">
    <citation type="submission" date="2016-10" db="EMBL/GenBank/DDBJ databases">
        <authorList>
            <person name="Varghese N."/>
            <person name="Submissions S."/>
        </authorList>
    </citation>
    <scope>NUCLEOTIDE SEQUENCE [LARGE SCALE GENOMIC DNA]</scope>
    <source>
        <strain evidence="2">DSM 22703</strain>
    </source>
</reference>
<gene>
    <name evidence="1" type="ORF">SAMN03080617_03006</name>
</gene>
<keyword evidence="2" id="KW-1185">Reference proteome</keyword>
<dbReference type="EMBL" id="FMXE01000022">
    <property type="protein sequence ID" value="SDA87632.1"/>
    <property type="molecule type" value="Genomic_DNA"/>
</dbReference>
<dbReference type="AlphaFoldDB" id="A0A1G5YZ17"/>
<sequence>MMGQDRVRQNFEQEEIIEMKLSGTILQIEGIGTAEGKVVHHALALIQPVEEDGKYEFTSFLQSGMKGTYPAQLEGGKLIWNPTDQVRYIIQINEQGQWHEIGEYNAGNAWYKFMEMTLNKIK</sequence>
<dbReference type="OrthoDB" id="1437459at2"/>
<name>A0A1G5YZ17_9BACT</name>
<evidence type="ECO:0000313" key="1">
    <source>
        <dbReference type="EMBL" id="SDA87632.1"/>
    </source>
</evidence>
<protein>
    <submittedName>
        <fullName evidence="1">Uncharacterized protein</fullName>
    </submittedName>
</protein>
<evidence type="ECO:0000313" key="2">
    <source>
        <dbReference type="Proteomes" id="UP000198756"/>
    </source>
</evidence>
<accession>A0A1G5YZ17</accession>
<dbReference type="Proteomes" id="UP000198756">
    <property type="component" value="Unassembled WGS sequence"/>
</dbReference>
<proteinExistence type="predicted"/>
<organism evidence="1 2">
    <name type="scientific">Algoriphagus alkaliphilus</name>
    <dbReference type="NCBI Taxonomy" id="279824"/>
    <lineage>
        <taxon>Bacteria</taxon>
        <taxon>Pseudomonadati</taxon>
        <taxon>Bacteroidota</taxon>
        <taxon>Cytophagia</taxon>
        <taxon>Cytophagales</taxon>
        <taxon>Cyclobacteriaceae</taxon>
        <taxon>Algoriphagus</taxon>
    </lineage>
</organism>
<dbReference type="STRING" id="279824.SAMN03080617_03006"/>